<sequence>MDYQHIGILVLWTFLFGYIILGAIDFGAGFFILYAKLTHQENELRDVIKRYLNPVWEVTNVFLVFFFVGIVGFFPDTAYYFGTTLLLPVSIALLLLTVRGSFYAFETYGKDSKLAWVALYGISGLLIPASFSTVLTISEGGFIHETKKGVELDWFELLMSPFSWSVVFLCIISVLFISSAFLTVYAKRAKDMKAYRILRNWYMIWALPMLIICQFTFLSLRQQNEQHFNTAVGDYWWLFGLSIVFFLIALVLYYFEKSLDIAFIFVVLQFATAFYGYGISKLPYILYPYVNMDKAVVNETMAFYLVVVFILGLLLLLPSLYLLMRLFIFDADYVKGKKK</sequence>
<feature type="transmembrane region" description="Helical" evidence="7">
    <location>
        <begin position="302"/>
        <end position="328"/>
    </location>
</feature>
<evidence type="ECO:0000256" key="6">
    <source>
        <dbReference type="ARBA" id="ARBA00023136"/>
    </source>
</evidence>
<feature type="transmembrane region" description="Helical" evidence="7">
    <location>
        <begin position="114"/>
        <end position="137"/>
    </location>
</feature>
<keyword evidence="6 7" id="KW-0472">Membrane</keyword>
<keyword evidence="4 7" id="KW-0812">Transmembrane</keyword>
<evidence type="ECO:0000313" key="8">
    <source>
        <dbReference type="EMBL" id="ARQ06572.1"/>
    </source>
</evidence>
<dbReference type="OrthoDB" id="2416742at2"/>
<name>A0A1W7AAD3_9STAP</name>
<evidence type="ECO:0000256" key="7">
    <source>
        <dbReference type="SAM" id="Phobius"/>
    </source>
</evidence>
<protein>
    <submittedName>
        <fullName evidence="8">Cytochrome bd menaquinol oxidase subunit II</fullName>
    </submittedName>
</protein>
<evidence type="ECO:0000256" key="3">
    <source>
        <dbReference type="ARBA" id="ARBA00022475"/>
    </source>
</evidence>
<dbReference type="STRING" id="1855823.MCCS_09250"/>
<feature type="transmembrane region" description="Helical" evidence="7">
    <location>
        <begin position="262"/>
        <end position="282"/>
    </location>
</feature>
<dbReference type="AlphaFoldDB" id="A0A1W7AAD3"/>
<keyword evidence="5 7" id="KW-1133">Transmembrane helix</keyword>
<dbReference type="KEGG" id="mcak:MCCS_09250"/>
<feature type="transmembrane region" description="Helical" evidence="7">
    <location>
        <begin position="6"/>
        <end position="34"/>
    </location>
</feature>
<reference evidence="8 9" key="1">
    <citation type="journal article" date="2017" name="Int. J. Syst. Evol. Microbiol.">
        <title>Macrococcus canis sp. nov., a skin bacterium associated with infections in dogs.</title>
        <authorList>
            <person name="Gobeli Brawand S."/>
            <person name="Cotting K."/>
            <person name="Gomez-Sanz E."/>
            <person name="Collaud A."/>
            <person name="Thomann A."/>
            <person name="Brodard I."/>
            <person name="Rodriguez-Campos S."/>
            <person name="Strauss C."/>
            <person name="Perreten V."/>
        </authorList>
    </citation>
    <scope>NUCLEOTIDE SEQUENCE [LARGE SCALE GENOMIC DNA]</scope>
    <source>
        <strain evidence="8 9">KM45013</strain>
    </source>
</reference>
<feature type="transmembrane region" description="Helical" evidence="7">
    <location>
        <begin position="235"/>
        <end position="255"/>
    </location>
</feature>
<keyword evidence="9" id="KW-1185">Reference proteome</keyword>
<comment type="similarity">
    <text evidence="2">Belongs to the cytochrome ubiquinol oxidase subunit 2 family.</text>
</comment>
<dbReference type="Pfam" id="PF02322">
    <property type="entry name" value="Cyt_bd_oxida_II"/>
    <property type="match status" value="1"/>
</dbReference>
<comment type="subcellular location">
    <subcellularLocation>
        <location evidence="1">Cell membrane</location>
        <topology evidence="1">Multi-pass membrane protein</topology>
    </subcellularLocation>
</comment>
<evidence type="ECO:0000256" key="1">
    <source>
        <dbReference type="ARBA" id="ARBA00004651"/>
    </source>
</evidence>
<evidence type="ECO:0000313" key="9">
    <source>
        <dbReference type="Proteomes" id="UP000194154"/>
    </source>
</evidence>
<feature type="transmembrane region" description="Helical" evidence="7">
    <location>
        <begin position="162"/>
        <end position="186"/>
    </location>
</feature>
<dbReference type="Proteomes" id="UP000194154">
    <property type="component" value="Chromosome"/>
</dbReference>
<feature type="transmembrane region" description="Helical" evidence="7">
    <location>
        <begin position="55"/>
        <end position="74"/>
    </location>
</feature>
<evidence type="ECO:0000256" key="5">
    <source>
        <dbReference type="ARBA" id="ARBA00022989"/>
    </source>
</evidence>
<dbReference type="GO" id="GO:0005886">
    <property type="term" value="C:plasma membrane"/>
    <property type="evidence" value="ECO:0007669"/>
    <property type="project" value="UniProtKB-SubCell"/>
</dbReference>
<proteinExistence type="inferred from homology"/>
<accession>A0A1W7AAD3</accession>
<dbReference type="GeneID" id="35295057"/>
<feature type="transmembrane region" description="Helical" evidence="7">
    <location>
        <begin position="80"/>
        <end position="102"/>
    </location>
</feature>
<keyword evidence="3" id="KW-1003">Cell membrane</keyword>
<evidence type="ECO:0000256" key="4">
    <source>
        <dbReference type="ARBA" id="ARBA00022692"/>
    </source>
</evidence>
<dbReference type="EMBL" id="CP021059">
    <property type="protein sequence ID" value="ARQ06572.1"/>
    <property type="molecule type" value="Genomic_DNA"/>
</dbReference>
<dbReference type="RefSeq" id="WP_086042233.1">
    <property type="nucleotide sequence ID" value="NZ_CBCRZA010000006.1"/>
</dbReference>
<gene>
    <name evidence="8" type="primary">ythB</name>
    <name evidence="8" type="ORF">MCCS_09250</name>
</gene>
<feature type="transmembrane region" description="Helical" evidence="7">
    <location>
        <begin position="198"/>
        <end position="220"/>
    </location>
</feature>
<organism evidence="8 9">
    <name type="scientific">Macrococcoides canis</name>
    <dbReference type="NCBI Taxonomy" id="1855823"/>
    <lineage>
        <taxon>Bacteria</taxon>
        <taxon>Bacillati</taxon>
        <taxon>Bacillota</taxon>
        <taxon>Bacilli</taxon>
        <taxon>Bacillales</taxon>
        <taxon>Staphylococcaceae</taxon>
        <taxon>Macrococcoides</taxon>
    </lineage>
</organism>
<dbReference type="InterPro" id="IPR003317">
    <property type="entry name" value="Cyt-d_oxidase_su2"/>
</dbReference>
<evidence type="ECO:0000256" key="2">
    <source>
        <dbReference type="ARBA" id="ARBA00007543"/>
    </source>
</evidence>